<evidence type="ECO:0000313" key="3">
    <source>
        <dbReference type="EMBL" id="TFC01134.1"/>
    </source>
</evidence>
<organism evidence="3 4">
    <name type="scientific">Cryobacterium adonitolivorans</name>
    <dbReference type="NCBI Taxonomy" id="1259189"/>
    <lineage>
        <taxon>Bacteria</taxon>
        <taxon>Bacillati</taxon>
        <taxon>Actinomycetota</taxon>
        <taxon>Actinomycetes</taxon>
        <taxon>Micrococcales</taxon>
        <taxon>Microbacteriaceae</taxon>
        <taxon>Cryobacterium</taxon>
    </lineage>
</organism>
<dbReference type="InterPro" id="IPR013762">
    <property type="entry name" value="Integrase-like_cat_sf"/>
</dbReference>
<dbReference type="OrthoDB" id="1822491at2"/>
<dbReference type="AlphaFoldDB" id="A0A4V3ICI3"/>
<dbReference type="InterPro" id="IPR002104">
    <property type="entry name" value="Integrase_catalytic"/>
</dbReference>
<sequence>MPVDVANWRRRVMTSAVKAAGLDGRGLTSQSLRHTAASRGIDAGADVKVIQRMPGHADATLTLNTSGHLWPDRLDDVASVVSNAREKSLS</sequence>
<dbReference type="SUPFAM" id="SSF56349">
    <property type="entry name" value="DNA breaking-rejoining enzymes"/>
    <property type="match status" value="1"/>
</dbReference>
<dbReference type="PROSITE" id="PS51898">
    <property type="entry name" value="TYR_RECOMBINASE"/>
    <property type="match status" value="1"/>
</dbReference>
<gene>
    <name evidence="3" type="ORF">E3O42_11810</name>
</gene>
<reference evidence="3 4" key="1">
    <citation type="submission" date="2019-03" db="EMBL/GenBank/DDBJ databases">
        <title>Genomics of glacier-inhabiting Cryobacterium strains.</title>
        <authorList>
            <person name="Liu Q."/>
            <person name="Xin Y.-H."/>
        </authorList>
    </citation>
    <scope>NUCLEOTIDE SEQUENCE [LARGE SCALE GENOMIC DNA]</scope>
    <source>
        <strain evidence="3 4">RHLS22-1</strain>
    </source>
</reference>
<feature type="domain" description="Tyr recombinase" evidence="2">
    <location>
        <begin position="1"/>
        <end position="79"/>
    </location>
</feature>
<evidence type="ECO:0000313" key="4">
    <source>
        <dbReference type="Proteomes" id="UP000297907"/>
    </source>
</evidence>
<evidence type="ECO:0000259" key="2">
    <source>
        <dbReference type="PROSITE" id="PS51898"/>
    </source>
</evidence>
<dbReference type="Gene3D" id="1.10.443.10">
    <property type="entry name" value="Intergrase catalytic core"/>
    <property type="match status" value="1"/>
</dbReference>
<dbReference type="Pfam" id="PF00589">
    <property type="entry name" value="Phage_integrase"/>
    <property type="match status" value="1"/>
</dbReference>
<protein>
    <recommendedName>
        <fullName evidence="2">Tyr recombinase domain-containing protein</fullName>
    </recommendedName>
</protein>
<dbReference type="GO" id="GO:0006310">
    <property type="term" value="P:DNA recombination"/>
    <property type="evidence" value="ECO:0007669"/>
    <property type="project" value="UniProtKB-KW"/>
</dbReference>
<proteinExistence type="predicted"/>
<dbReference type="Proteomes" id="UP000297907">
    <property type="component" value="Unassembled WGS sequence"/>
</dbReference>
<evidence type="ECO:0000256" key="1">
    <source>
        <dbReference type="ARBA" id="ARBA00023172"/>
    </source>
</evidence>
<dbReference type="GO" id="GO:0003677">
    <property type="term" value="F:DNA binding"/>
    <property type="evidence" value="ECO:0007669"/>
    <property type="project" value="InterPro"/>
</dbReference>
<accession>A0A4V3ICI3</accession>
<dbReference type="InterPro" id="IPR011010">
    <property type="entry name" value="DNA_brk_join_enz"/>
</dbReference>
<keyword evidence="1" id="KW-0233">DNA recombination</keyword>
<name>A0A4V3ICI3_9MICO</name>
<dbReference type="GO" id="GO:0015074">
    <property type="term" value="P:DNA integration"/>
    <property type="evidence" value="ECO:0007669"/>
    <property type="project" value="InterPro"/>
</dbReference>
<dbReference type="EMBL" id="SOFL01000036">
    <property type="protein sequence ID" value="TFC01134.1"/>
    <property type="molecule type" value="Genomic_DNA"/>
</dbReference>
<comment type="caution">
    <text evidence="3">The sequence shown here is derived from an EMBL/GenBank/DDBJ whole genome shotgun (WGS) entry which is preliminary data.</text>
</comment>
<keyword evidence="4" id="KW-1185">Reference proteome</keyword>